<proteinExistence type="predicted"/>
<evidence type="ECO:0000313" key="2">
    <source>
        <dbReference type="EMBL" id="QSZ36636.1"/>
    </source>
</evidence>
<feature type="compositionally biased region" description="Basic and acidic residues" evidence="1">
    <location>
        <begin position="1"/>
        <end position="12"/>
    </location>
</feature>
<evidence type="ECO:0000256" key="1">
    <source>
        <dbReference type="SAM" id="MobiDB-lite"/>
    </source>
</evidence>
<protein>
    <submittedName>
        <fullName evidence="2">Uncharacterized protein</fullName>
    </submittedName>
</protein>
<gene>
    <name evidence="2" type="ORF">DSL72_006517</name>
</gene>
<dbReference type="EMBL" id="CP063411">
    <property type="protein sequence ID" value="QSZ36636.1"/>
    <property type="molecule type" value="Genomic_DNA"/>
</dbReference>
<dbReference type="OrthoDB" id="5326346at2759"/>
<organism evidence="2 3">
    <name type="scientific">Monilinia vaccinii-corymbosi</name>
    <dbReference type="NCBI Taxonomy" id="61207"/>
    <lineage>
        <taxon>Eukaryota</taxon>
        <taxon>Fungi</taxon>
        <taxon>Dikarya</taxon>
        <taxon>Ascomycota</taxon>
        <taxon>Pezizomycotina</taxon>
        <taxon>Leotiomycetes</taxon>
        <taxon>Helotiales</taxon>
        <taxon>Sclerotiniaceae</taxon>
        <taxon>Monilinia</taxon>
    </lineage>
</organism>
<evidence type="ECO:0000313" key="3">
    <source>
        <dbReference type="Proteomes" id="UP000672032"/>
    </source>
</evidence>
<dbReference type="Proteomes" id="UP000672032">
    <property type="component" value="Chromosome 7"/>
</dbReference>
<keyword evidence="3" id="KW-1185">Reference proteome</keyword>
<feature type="region of interest" description="Disordered" evidence="1">
    <location>
        <begin position="1"/>
        <end position="29"/>
    </location>
</feature>
<reference evidence="2" key="1">
    <citation type="submission" date="2020-10" db="EMBL/GenBank/DDBJ databases">
        <title>Genome Sequence of Monilinia vaccinii-corymbosi Sheds Light on Mummy Berry Disease Infection of Blueberry and Mating Type.</title>
        <authorList>
            <person name="Yow A.G."/>
            <person name="Zhang Y."/>
            <person name="Bansal K."/>
            <person name="Eacker S.M."/>
            <person name="Sullivan S."/>
            <person name="Liachko I."/>
            <person name="Cubeta M.A."/>
            <person name="Rollins J.A."/>
            <person name="Ashrafi H."/>
        </authorList>
    </citation>
    <scope>NUCLEOTIDE SEQUENCE</scope>
    <source>
        <strain evidence="2">RL-1</strain>
    </source>
</reference>
<name>A0A8A3PP88_9HELO</name>
<sequence length="115" mass="12586">MLAKPELGKDSSSKSSSLKRKAPEDTSKTVTMLVSSKHMTLASPVFDAILSNGRFKEGTELLIKGKVEIELPDDDPVAFAIGANVIHHRNKMVPVELDTPQILPSCNYNRKVPDI</sequence>
<accession>A0A8A3PP88</accession>
<dbReference type="AlphaFoldDB" id="A0A8A3PP88"/>